<accession>A0ABR9Y824</accession>
<evidence type="ECO:0000256" key="5">
    <source>
        <dbReference type="ARBA" id="ARBA00022989"/>
    </source>
</evidence>
<dbReference type="EMBL" id="JABCQG010000016">
    <property type="protein sequence ID" value="MBF0859921.1"/>
    <property type="molecule type" value="Genomic_DNA"/>
</dbReference>
<keyword evidence="9" id="KW-1185">Reference proteome</keyword>
<proteinExistence type="inferred from homology"/>
<dbReference type="Pfam" id="PF03601">
    <property type="entry name" value="Cons_hypoth698"/>
    <property type="match status" value="1"/>
</dbReference>
<comment type="similarity">
    <text evidence="2">Belongs to the UPF0324 family.</text>
</comment>
<comment type="subcellular location">
    <subcellularLocation>
        <location evidence="1">Cell membrane</location>
        <topology evidence="1">Multi-pass membrane protein</topology>
    </subcellularLocation>
</comment>
<feature type="transmembrane region" description="Helical" evidence="7">
    <location>
        <begin position="163"/>
        <end position="181"/>
    </location>
</feature>
<evidence type="ECO:0000313" key="9">
    <source>
        <dbReference type="Proteomes" id="UP000623107"/>
    </source>
</evidence>
<dbReference type="PANTHER" id="PTHR30106:SF2">
    <property type="entry name" value="UPF0324 INNER MEMBRANE PROTEIN YEIH"/>
    <property type="match status" value="1"/>
</dbReference>
<dbReference type="PANTHER" id="PTHR30106">
    <property type="entry name" value="INNER MEMBRANE PROTEIN YEIH-RELATED"/>
    <property type="match status" value="1"/>
</dbReference>
<evidence type="ECO:0000256" key="6">
    <source>
        <dbReference type="ARBA" id="ARBA00023136"/>
    </source>
</evidence>
<feature type="transmembrane region" description="Helical" evidence="7">
    <location>
        <begin position="325"/>
        <end position="346"/>
    </location>
</feature>
<feature type="transmembrane region" description="Helical" evidence="7">
    <location>
        <begin position="352"/>
        <end position="375"/>
    </location>
</feature>
<feature type="transmembrane region" description="Helical" evidence="7">
    <location>
        <begin position="287"/>
        <end position="304"/>
    </location>
</feature>
<organism evidence="8 9">
    <name type="scientific">Gluconobacter vitians</name>
    <dbReference type="NCBI Taxonomy" id="2728102"/>
    <lineage>
        <taxon>Bacteria</taxon>
        <taxon>Pseudomonadati</taxon>
        <taxon>Pseudomonadota</taxon>
        <taxon>Alphaproteobacteria</taxon>
        <taxon>Acetobacterales</taxon>
        <taxon>Acetobacteraceae</taxon>
        <taxon>Gluconobacter</taxon>
    </lineage>
</organism>
<feature type="transmembrane region" description="Helical" evidence="7">
    <location>
        <begin position="387"/>
        <end position="410"/>
    </location>
</feature>
<keyword evidence="6 7" id="KW-0472">Membrane</keyword>
<protein>
    <submittedName>
        <fullName evidence="8">Sulfate exporter family transporter</fullName>
    </submittedName>
</protein>
<evidence type="ECO:0000256" key="1">
    <source>
        <dbReference type="ARBA" id="ARBA00004651"/>
    </source>
</evidence>
<reference evidence="8" key="1">
    <citation type="submission" date="2020-04" db="EMBL/GenBank/DDBJ databases">
        <authorList>
            <person name="Sombolestani A."/>
        </authorList>
    </citation>
    <scope>NUCLEOTIDE SEQUENCE</scope>
    <source>
        <strain evidence="8">LMG 31484</strain>
    </source>
</reference>
<comment type="caution">
    <text evidence="8">The sequence shown here is derived from an EMBL/GenBank/DDBJ whole genome shotgun (WGS) entry which is preliminary data.</text>
</comment>
<dbReference type="Proteomes" id="UP000623107">
    <property type="component" value="Unassembled WGS sequence"/>
</dbReference>
<evidence type="ECO:0000256" key="7">
    <source>
        <dbReference type="SAM" id="Phobius"/>
    </source>
</evidence>
<sequence>MFALGDSDEKTELIKGHDGLIAQFIDFPDWDQKNYALERLVCDLLNRHQGESIVKSITRPGYHSPFPSIALTNSRIPGISLCIGITVLAYGLEGLERALTGKAFLEALNLALVAGVVFRSFYKPAASFQPGIKFCSKTLLNIAIVILGTTFSLQAVLSAGPELLLSVMGMVIFSLVFTCWAGRLNGLSPTQTLLVACGNSICGNSAIMAAAPAVHARDEDVGATIAFTAAGGLAVVLGLPFLLSCLHMPDIAKGAVAGLTVYAVPQVMAAAFPFGPAALQMGTLVKLMRVLMLGPVCIALLFLAGRADRNDPNPVADRFGQRQKLTSLVPWYIIGFMLMVIIRSFGVIPSALIAPLSQTATFLTILAMAALGLGIDIRSVFRAGRPLVLTVLMSLTGLVSASLLLVRLLMCH</sequence>
<keyword evidence="3" id="KW-1003">Cell membrane</keyword>
<evidence type="ECO:0000256" key="4">
    <source>
        <dbReference type="ARBA" id="ARBA00022692"/>
    </source>
</evidence>
<keyword evidence="5 7" id="KW-1133">Transmembrane helix</keyword>
<keyword evidence="4 7" id="KW-0812">Transmembrane</keyword>
<feature type="transmembrane region" description="Helical" evidence="7">
    <location>
        <begin position="255"/>
        <end position="275"/>
    </location>
</feature>
<evidence type="ECO:0000313" key="8">
    <source>
        <dbReference type="EMBL" id="MBF0859921.1"/>
    </source>
</evidence>
<dbReference type="InterPro" id="IPR018383">
    <property type="entry name" value="UPF0324_pro"/>
</dbReference>
<feature type="transmembrane region" description="Helical" evidence="7">
    <location>
        <begin position="193"/>
        <end position="215"/>
    </location>
</feature>
<gene>
    <name evidence="8" type="ORF">HKD24_11925</name>
</gene>
<evidence type="ECO:0000256" key="2">
    <source>
        <dbReference type="ARBA" id="ARBA00007977"/>
    </source>
</evidence>
<feature type="transmembrane region" description="Helical" evidence="7">
    <location>
        <begin position="134"/>
        <end position="157"/>
    </location>
</feature>
<evidence type="ECO:0000256" key="3">
    <source>
        <dbReference type="ARBA" id="ARBA00022475"/>
    </source>
</evidence>
<feature type="transmembrane region" description="Helical" evidence="7">
    <location>
        <begin position="221"/>
        <end position="243"/>
    </location>
</feature>
<name>A0ABR9Y824_9PROT</name>
<reference evidence="8" key="2">
    <citation type="submission" date="2020-11" db="EMBL/GenBank/DDBJ databases">
        <title>Description of novel Gluconobacter species.</title>
        <authorList>
            <person name="Cleenwerck I."/>
            <person name="Cnockaert M."/>
            <person name="Borremans W."/>
            <person name="Wieme A.D."/>
            <person name="De Vuyst L."/>
            <person name="Vandamme P."/>
        </authorList>
    </citation>
    <scope>NUCLEOTIDE SEQUENCE</scope>
    <source>
        <strain evidence="8">LMG 31484</strain>
    </source>
</reference>